<evidence type="ECO:0000313" key="3">
    <source>
        <dbReference type="EMBL" id="SHN72360.1"/>
    </source>
</evidence>
<dbReference type="STRING" id="1189325.SAMN04488119_10875"/>
<evidence type="ECO:0000313" key="4">
    <source>
        <dbReference type="Proteomes" id="UP000184066"/>
    </source>
</evidence>
<dbReference type="SMART" id="SM00271">
    <property type="entry name" value="DnaJ"/>
    <property type="match status" value="1"/>
</dbReference>
<reference evidence="3 4" key="1">
    <citation type="submission" date="2016-12" db="EMBL/GenBank/DDBJ databases">
        <authorList>
            <person name="Song W.-J."/>
            <person name="Kurnit D.M."/>
        </authorList>
    </citation>
    <scope>NUCLEOTIDE SEQUENCE [LARGE SCALE GENOMIC DNA]</scope>
    <source>
        <strain evidence="3 4">CGMCC 1.10808</strain>
    </source>
</reference>
<dbReference type="OrthoDB" id="9786294at2"/>
<evidence type="ECO:0000259" key="2">
    <source>
        <dbReference type="PROSITE" id="PS50076"/>
    </source>
</evidence>
<protein>
    <submittedName>
        <fullName evidence="3">DnaJ domain-containing protein</fullName>
    </submittedName>
</protein>
<gene>
    <name evidence="3" type="ORF">SAMN05216200_10876</name>
</gene>
<feature type="region of interest" description="Disordered" evidence="1">
    <location>
        <begin position="1"/>
        <end position="38"/>
    </location>
</feature>
<dbReference type="AlphaFoldDB" id="A0A1M7TNU3"/>
<dbReference type="Pfam" id="PF00226">
    <property type="entry name" value="DnaJ"/>
    <property type="match status" value="1"/>
</dbReference>
<dbReference type="CDD" id="cd06257">
    <property type="entry name" value="DnaJ"/>
    <property type="match status" value="1"/>
</dbReference>
<dbReference type="InterPro" id="IPR001623">
    <property type="entry name" value="DnaJ_domain"/>
</dbReference>
<name>A0A1M7TNU3_9RHOB</name>
<accession>A0A1M7TNU3</accession>
<dbReference type="PROSITE" id="PS50076">
    <property type="entry name" value="DNAJ_2"/>
    <property type="match status" value="1"/>
</dbReference>
<dbReference type="Proteomes" id="UP000184066">
    <property type="component" value="Unassembled WGS sequence"/>
</dbReference>
<dbReference type="RefSeq" id="WP_091764249.1">
    <property type="nucleotide sequence ID" value="NZ_FOHL01000008.1"/>
</dbReference>
<keyword evidence="4" id="KW-1185">Reference proteome</keyword>
<evidence type="ECO:0000256" key="1">
    <source>
        <dbReference type="SAM" id="MobiDB-lite"/>
    </source>
</evidence>
<dbReference type="InterPro" id="IPR036869">
    <property type="entry name" value="J_dom_sf"/>
</dbReference>
<feature type="domain" description="J" evidence="2">
    <location>
        <begin position="163"/>
        <end position="220"/>
    </location>
</feature>
<dbReference type="Gene3D" id="1.10.287.110">
    <property type="entry name" value="DnaJ domain"/>
    <property type="match status" value="1"/>
</dbReference>
<sequence>MPPRSPFDYDVSVSADKRRRMRRRGMTGAIEDSRRPCDRPGCDGRGQYRAPRAPDRLNEYYWFCLEHVREYNRSWNYFANMTPEEFDAFQRADSVWGRPTWRFGQQPRKPLGIEAHAEGQAWRRFGFDDPLEVLGANATINPGGRGRDVPPPPRRKLPANLRRALEVLGAEDHMTRAQIRAIYKDLVKSLHPDMNGGRRDDEARLREVVWAWQQIKGSRAFAD</sequence>
<dbReference type="EMBL" id="FRDL01000008">
    <property type="protein sequence ID" value="SHN72360.1"/>
    <property type="molecule type" value="Genomic_DNA"/>
</dbReference>
<dbReference type="SUPFAM" id="SSF46565">
    <property type="entry name" value="Chaperone J-domain"/>
    <property type="match status" value="1"/>
</dbReference>
<proteinExistence type="predicted"/>
<organism evidence="3 4">
    <name type="scientific">Oceanicella actignis</name>
    <dbReference type="NCBI Taxonomy" id="1189325"/>
    <lineage>
        <taxon>Bacteria</taxon>
        <taxon>Pseudomonadati</taxon>
        <taxon>Pseudomonadota</taxon>
        <taxon>Alphaproteobacteria</taxon>
        <taxon>Rhodobacterales</taxon>
        <taxon>Paracoccaceae</taxon>
        <taxon>Oceanicella</taxon>
    </lineage>
</organism>